<evidence type="ECO:0000256" key="5">
    <source>
        <dbReference type="ARBA" id="ARBA00022989"/>
    </source>
</evidence>
<dbReference type="PANTHER" id="PTHR33452:SF1">
    <property type="entry name" value="INNER MEMBRANE PROTEIN YPHA-RELATED"/>
    <property type="match status" value="1"/>
</dbReference>
<sequence length="134" mass="14772">MKKLIFSTSSYFQDISLAILRIGAALLMLTHGWPKIANFSTYLVKFSDPIGLGPAISLQLAIFAEFFCAILLAFGFLTRLSLIPLMITMSVAAFIAHADDPFGSKEKPLLFLLIFIFLFFAGPGKYSVDGQIKK</sequence>
<proteinExistence type="inferred from homology"/>
<evidence type="ECO:0000256" key="7">
    <source>
        <dbReference type="SAM" id="Phobius"/>
    </source>
</evidence>
<organism evidence="8 9">
    <name type="scientific">Aquiflexum gelatinilyticum</name>
    <dbReference type="NCBI Taxonomy" id="2961943"/>
    <lineage>
        <taxon>Bacteria</taxon>
        <taxon>Pseudomonadati</taxon>
        <taxon>Bacteroidota</taxon>
        <taxon>Cytophagia</taxon>
        <taxon>Cytophagales</taxon>
        <taxon>Cyclobacteriaceae</taxon>
        <taxon>Aquiflexum</taxon>
    </lineage>
</organism>
<keyword evidence="6 7" id="KW-0472">Membrane</keyword>
<evidence type="ECO:0000256" key="6">
    <source>
        <dbReference type="ARBA" id="ARBA00023136"/>
    </source>
</evidence>
<keyword evidence="9" id="KW-1185">Reference proteome</keyword>
<feature type="transmembrane region" description="Helical" evidence="7">
    <location>
        <begin position="109"/>
        <end position="128"/>
    </location>
</feature>
<evidence type="ECO:0000256" key="3">
    <source>
        <dbReference type="ARBA" id="ARBA00022475"/>
    </source>
</evidence>
<dbReference type="Proteomes" id="UP001142175">
    <property type="component" value="Unassembled WGS sequence"/>
</dbReference>
<dbReference type="EMBL" id="JANSUY010000002">
    <property type="protein sequence ID" value="MCR9014542.1"/>
    <property type="molecule type" value="Genomic_DNA"/>
</dbReference>
<feature type="transmembrane region" description="Helical" evidence="7">
    <location>
        <begin position="12"/>
        <end position="30"/>
    </location>
</feature>
<dbReference type="InterPro" id="IPR051907">
    <property type="entry name" value="DoxX-like_oxidoreductase"/>
</dbReference>
<keyword evidence="3" id="KW-1003">Cell membrane</keyword>
<dbReference type="Pfam" id="PF07681">
    <property type="entry name" value="DoxX"/>
    <property type="match status" value="1"/>
</dbReference>
<feature type="transmembrane region" description="Helical" evidence="7">
    <location>
        <begin position="50"/>
        <end position="73"/>
    </location>
</feature>
<evidence type="ECO:0000256" key="4">
    <source>
        <dbReference type="ARBA" id="ARBA00022692"/>
    </source>
</evidence>
<protein>
    <submittedName>
        <fullName evidence="8">DoxX family protein</fullName>
    </submittedName>
</protein>
<keyword evidence="4 7" id="KW-0812">Transmembrane</keyword>
<evidence type="ECO:0000313" key="8">
    <source>
        <dbReference type="EMBL" id="MCR9014542.1"/>
    </source>
</evidence>
<gene>
    <name evidence="8" type="ORF">NU887_05805</name>
</gene>
<comment type="similarity">
    <text evidence="2">Belongs to the DoxX family.</text>
</comment>
<dbReference type="PANTHER" id="PTHR33452">
    <property type="entry name" value="OXIDOREDUCTASE CATD-RELATED"/>
    <property type="match status" value="1"/>
</dbReference>
<evidence type="ECO:0000313" key="9">
    <source>
        <dbReference type="Proteomes" id="UP001142175"/>
    </source>
</evidence>
<feature type="transmembrane region" description="Helical" evidence="7">
    <location>
        <begin position="80"/>
        <end position="97"/>
    </location>
</feature>
<dbReference type="InterPro" id="IPR032808">
    <property type="entry name" value="DoxX"/>
</dbReference>
<evidence type="ECO:0000256" key="2">
    <source>
        <dbReference type="ARBA" id="ARBA00006679"/>
    </source>
</evidence>
<name>A0A9X2P3M0_9BACT</name>
<reference evidence="8" key="1">
    <citation type="submission" date="2022-08" db="EMBL/GenBank/DDBJ databases">
        <authorList>
            <person name="Zhang D."/>
        </authorList>
    </citation>
    <scope>NUCLEOTIDE SEQUENCE</scope>
    <source>
        <strain evidence="8">XJ19-11</strain>
    </source>
</reference>
<comment type="subcellular location">
    <subcellularLocation>
        <location evidence="1">Cell membrane</location>
        <topology evidence="1">Multi-pass membrane protein</topology>
    </subcellularLocation>
</comment>
<comment type="caution">
    <text evidence="8">The sequence shown here is derived from an EMBL/GenBank/DDBJ whole genome shotgun (WGS) entry which is preliminary data.</text>
</comment>
<accession>A0A9X2P3M0</accession>
<evidence type="ECO:0000256" key="1">
    <source>
        <dbReference type="ARBA" id="ARBA00004651"/>
    </source>
</evidence>
<dbReference type="RefSeq" id="WP_258422418.1">
    <property type="nucleotide sequence ID" value="NZ_JANSUY010000002.1"/>
</dbReference>
<keyword evidence="5 7" id="KW-1133">Transmembrane helix</keyword>
<dbReference type="AlphaFoldDB" id="A0A9X2P3M0"/>
<dbReference type="GO" id="GO:0005886">
    <property type="term" value="C:plasma membrane"/>
    <property type="evidence" value="ECO:0007669"/>
    <property type="project" value="UniProtKB-SubCell"/>
</dbReference>